<name>A0A834CCB8_ORYME</name>
<organism evidence="2 3">
    <name type="scientific">Oryzias melastigma</name>
    <name type="common">Marine medaka</name>
    <dbReference type="NCBI Taxonomy" id="30732"/>
    <lineage>
        <taxon>Eukaryota</taxon>
        <taxon>Metazoa</taxon>
        <taxon>Chordata</taxon>
        <taxon>Craniata</taxon>
        <taxon>Vertebrata</taxon>
        <taxon>Euteleostomi</taxon>
        <taxon>Actinopterygii</taxon>
        <taxon>Neopterygii</taxon>
        <taxon>Teleostei</taxon>
        <taxon>Neoteleostei</taxon>
        <taxon>Acanthomorphata</taxon>
        <taxon>Ovalentaria</taxon>
        <taxon>Atherinomorphae</taxon>
        <taxon>Beloniformes</taxon>
        <taxon>Adrianichthyidae</taxon>
        <taxon>Oryziinae</taxon>
        <taxon>Oryzias</taxon>
    </lineage>
</organism>
<dbReference type="EMBL" id="WKFB01000320">
    <property type="protein sequence ID" value="KAF6726835.1"/>
    <property type="molecule type" value="Genomic_DNA"/>
</dbReference>
<gene>
    <name evidence="2" type="ORF">FQA47_010529</name>
</gene>
<proteinExistence type="predicted"/>
<dbReference type="Pfam" id="PF18866">
    <property type="entry name" value="CxC7"/>
    <property type="match status" value="1"/>
</dbReference>
<evidence type="ECO:0000313" key="3">
    <source>
        <dbReference type="Proteomes" id="UP000646548"/>
    </source>
</evidence>
<dbReference type="AlphaFoldDB" id="A0A834CCB8"/>
<dbReference type="InterPro" id="IPR041300">
    <property type="entry name" value="CxC7"/>
</dbReference>
<protein>
    <recommendedName>
        <fullName evidence="1">CxC7-like cysteine cluster associated with KDZ transposases domain-containing protein</fullName>
    </recommendedName>
</protein>
<sequence>HSTRHSPYYLLFHRHPRLPGVMNVCPMGDDFEVADPEEDIDSRVQEMTVLNETVSTFEGVMILVAQDSQRKTYGSRKRKHERACTIQEGDDVLLSGHAKKRRTGDTLSSQHQGPFTVAGITAKGVATIMKGATRHVVNVSRLRSYKRCSRNSSARVQSPKGEEVAFTNSSQKGDPAILKLALVCSTFRDHVSSEHFRRRAHFKWLRSVCTWSRFSTLYREQYFVMYSIEVCRECGEMYKHCPRGFVGSGKRGQLRGFYSEDMPPGYCSYYCEQISSY</sequence>
<feature type="non-terminal residue" evidence="2">
    <location>
        <position position="277"/>
    </location>
</feature>
<accession>A0A834CCB8</accession>
<reference evidence="2" key="1">
    <citation type="journal article" name="BMC Genomics">
        <title>Long-read sequencing and de novo genome assembly of marine medaka (Oryzias melastigma).</title>
        <authorList>
            <person name="Liang P."/>
            <person name="Saqib H.S.A."/>
            <person name="Ni X."/>
            <person name="Shen Y."/>
        </authorList>
    </citation>
    <scope>NUCLEOTIDE SEQUENCE</scope>
    <source>
        <strain evidence="2">Bigg-433</strain>
    </source>
</reference>
<evidence type="ECO:0000313" key="2">
    <source>
        <dbReference type="EMBL" id="KAF6726835.1"/>
    </source>
</evidence>
<dbReference type="Proteomes" id="UP000646548">
    <property type="component" value="Unassembled WGS sequence"/>
</dbReference>
<feature type="domain" description="CxC7-like cysteine cluster associated with KDZ transposases" evidence="1">
    <location>
        <begin position="211"/>
        <end position="271"/>
    </location>
</feature>
<comment type="caution">
    <text evidence="2">The sequence shown here is derived from an EMBL/GenBank/DDBJ whole genome shotgun (WGS) entry which is preliminary data.</text>
</comment>
<evidence type="ECO:0000259" key="1">
    <source>
        <dbReference type="Pfam" id="PF18866"/>
    </source>
</evidence>